<organism evidence="2 3">
    <name type="scientific">Stieleria neptunia</name>
    <dbReference type="NCBI Taxonomy" id="2527979"/>
    <lineage>
        <taxon>Bacteria</taxon>
        <taxon>Pseudomonadati</taxon>
        <taxon>Planctomycetota</taxon>
        <taxon>Planctomycetia</taxon>
        <taxon>Pirellulales</taxon>
        <taxon>Pirellulaceae</taxon>
        <taxon>Stieleria</taxon>
    </lineage>
</organism>
<dbReference type="EMBL" id="CP037423">
    <property type="protein sequence ID" value="QDV44904.1"/>
    <property type="molecule type" value="Genomic_DNA"/>
</dbReference>
<gene>
    <name evidence="2" type="ORF">Enr13x_47750</name>
</gene>
<reference evidence="2 3" key="1">
    <citation type="submission" date="2019-03" db="EMBL/GenBank/DDBJ databases">
        <title>Deep-cultivation of Planctomycetes and their phenomic and genomic characterization uncovers novel biology.</title>
        <authorList>
            <person name="Wiegand S."/>
            <person name="Jogler M."/>
            <person name="Boedeker C."/>
            <person name="Pinto D."/>
            <person name="Vollmers J."/>
            <person name="Rivas-Marin E."/>
            <person name="Kohn T."/>
            <person name="Peeters S.H."/>
            <person name="Heuer A."/>
            <person name="Rast P."/>
            <person name="Oberbeckmann S."/>
            <person name="Bunk B."/>
            <person name="Jeske O."/>
            <person name="Meyerdierks A."/>
            <person name="Storesund J.E."/>
            <person name="Kallscheuer N."/>
            <person name="Luecker S."/>
            <person name="Lage O.M."/>
            <person name="Pohl T."/>
            <person name="Merkel B.J."/>
            <person name="Hornburger P."/>
            <person name="Mueller R.-W."/>
            <person name="Bruemmer F."/>
            <person name="Labrenz M."/>
            <person name="Spormann A.M."/>
            <person name="Op den Camp H."/>
            <person name="Overmann J."/>
            <person name="Amann R."/>
            <person name="Jetten M.S.M."/>
            <person name="Mascher T."/>
            <person name="Medema M.H."/>
            <person name="Devos D.P."/>
            <person name="Kaster A.-K."/>
            <person name="Ovreas L."/>
            <person name="Rohde M."/>
            <person name="Galperin M.Y."/>
            <person name="Jogler C."/>
        </authorList>
    </citation>
    <scope>NUCLEOTIDE SEQUENCE [LARGE SCALE GENOMIC DNA]</scope>
    <source>
        <strain evidence="2 3">Enr13</strain>
    </source>
</reference>
<protein>
    <submittedName>
        <fullName evidence="2">Uncharacterized protein</fullName>
    </submittedName>
</protein>
<name>A0A518HVV9_9BACT</name>
<feature type="compositionally biased region" description="Polar residues" evidence="1">
    <location>
        <begin position="1"/>
        <end position="12"/>
    </location>
</feature>
<evidence type="ECO:0000313" key="2">
    <source>
        <dbReference type="EMBL" id="QDV44904.1"/>
    </source>
</evidence>
<evidence type="ECO:0000256" key="1">
    <source>
        <dbReference type="SAM" id="MobiDB-lite"/>
    </source>
</evidence>
<keyword evidence="3" id="KW-1185">Reference proteome</keyword>
<feature type="region of interest" description="Disordered" evidence="1">
    <location>
        <begin position="1"/>
        <end position="21"/>
    </location>
</feature>
<dbReference type="Proteomes" id="UP000319004">
    <property type="component" value="Chromosome"/>
</dbReference>
<proteinExistence type="predicted"/>
<sequence length="82" mass="8690">MPTQLGCNSDGTSAHRDRTSDIAAESNSIKLSFARHATGKVASTIAKPLASPDLVYGMVPYDCHSVPSRSRIASAAETNRSR</sequence>
<dbReference type="AlphaFoldDB" id="A0A518HVV9"/>
<dbReference type="KEGG" id="snep:Enr13x_47750"/>
<evidence type="ECO:0000313" key="3">
    <source>
        <dbReference type="Proteomes" id="UP000319004"/>
    </source>
</evidence>
<accession>A0A518HVV9</accession>